<dbReference type="GO" id="GO:0005739">
    <property type="term" value="C:mitochondrion"/>
    <property type="evidence" value="ECO:0007669"/>
    <property type="project" value="UniProtKB-SubCell"/>
</dbReference>
<evidence type="ECO:0000256" key="14">
    <source>
        <dbReference type="SAM" id="Coils"/>
    </source>
</evidence>
<evidence type="ECO:0000256" key="2">
    <source>
        <dbReference type="ARBA" id="ARBA00004173"/>
    </source>
</evidence>
<feature type="coiled-coil region" evidence="14">
    <location>
        <begin position="154"/>
        <end position="257"/>
    </location>
</feature>
<name>A0A8K0K845_LADFU</name>
<evidence type="ECO:0000313" key="15">
    <source>
        <dbReference type="EMBL" id="KAG8230244.1"/>
    </source>
</evidence>
<evidence type="ECO:0000256" key="11">
    <source>
        <dbReference type="ARBA" id="ARBA00035184"/>
    </source>
</evidence>
<dbReference type="AlphaFoldDB" id="A0A8K0K845"/>
<evidence type="ECO:0000256" key="10">
    <source>
        <dbReference type="ARBA" id="ARBA00030700"/>
    </source>
</evidence>
<keyword evidence="9" id="KW-0131">Cell cycle</keyword>
<accession>A0A8K0K845</accession>
<keyword evidence="16" id="KW-1185">Reference proteome</keyword>
<gene>
    <name evidence="15" type="ORF">J437_LFUL010873</name>
</gene>
<keyword evidence="7" id="KW-0539">Nucleus</keyword>
<evidence type="ECO:0000313" key="16">
    <source>
        <dbReference type="Proteomes" id="UP000792457"/>
    </source>
</evidence>
<dbReference type="EMBL" id="KZ308472">
    <property type="protein sequence ID" value="KAG8230244.1"/>
    <property type="molecule type" value="Genomic_DNA"/>
</dbReference>
<comment type="function">
    <text evidence="13">Acts as a negative regulator of G1 to S cell cycle phase progression by inhibiting cyclin-dependent kinases. Inhibitory effects are additive with GADD45 proteins but also occur in the absence of GADD45 proteins. Acts as a repressor of the orphan nuclear receptor NR4A1 by inhibiting AB domain-mediated transcriptional activity. May be involved in the hormone-mediated regulation of NR4A1 transcriptional activity. May play a role in mitochondrial protein synthesis.</text>
</comment>
<evidence type="ECO:0000256" key="5">
    <source>
        <dbReference type="ARBA" id="ARBA00023054"/>
    </source>
</evidence>
<proteinExistence type="inferred from homology"/>
<dbReference type="InterPro" id="IPR043035">
    <property type="entry name" value="Ribosomal_mL64_sf"/>
</dbReference>
<dbReference type="Gene3D" id="6.10.280.120">
    <property type="entry name" value="Growth arrest and DNA-damage-inducible proteins-interacting protein 1"/>
    <property type="match status" value="1"/>
</dbReference>
<evidence type="ECO:0000256" key="12">
    <source>
        <dbReference type="ARBA" id="ARBA00035485"/>
    </source>
</evidence>
<dbReference type="InterPro" id="IPR018472">
    <property type="entry name" value="Ribosomal_mL64"/>
</dbReference>
<evidence type="ECO:0000256" key="8">
    <source>
        <dbReference type="ARBA" id="ARBA00023274"/>
    </source>
</evidence>
<dbReference type="Pfam" id="PF10147">
    <property type="entry name" value="CR6_interact"/>
    <property type="match status" value="1"/>
</dbReference>
<keyword evidence="5 14" id="KW-0175">Coiled coil</keyword>
<dbReference type="PANTHER" id="PTHR31761:SF1">
    <property type="entry name" value="LARGE RIBOSOMAL SUBUNIT PROTEIN ML64"/>
    <property type="match status" value="1"/>
</dbReference>
<evidence type="ECO:0000256" key="9">
    <source>
        <dbReference type="ARBA" id="ARBA00023306"/>
    </source>
</evidence>
<evidence type="ECO:0000256" key="6">
    <source>
        <dbReference type="ARBA" id="ARBA00023128"/>
    </source>
</evidence>
<evidence type="ECO:0000256" key="1">
    <source>
        <dbReference type="ARBA" id="ARBA00004123"/>
    </source>
</evidence>
<reference evidence="15" key="2">
    <citation type="submission" date="2017-10" db="EMBL/GenBank/DDBJ databases">
        <title>Ladona fulva Genome sequencing and assembly.</title>
        <authorList>
            <person name="Murali S."/>
            <person name="Richards S."/>
            <person name="Bandaranaike D."/>
            <person name="Bellair M."/>
            <person name="Blankenburg K."/>
            <person name="Chao H."/>
            <person name="Dinh H."/>
            <person name="Doddapaneni H."/>
            <person name="Dugan-Rocha S."/>
            <person name="Elkadiri S."/>
            <person name="Gnanaolivu R."/>
            <person name="Hernandez B."/>
            <person name="Skinner E."/>
            <person name="Javaid M."/>
            <person name="Lee S."/>
            <person name="Li M."/>
            <person name="Ming W."/>
            <person name="Munidasa M."/>
            <person name="Muniz J."/>
            <person name="Nguyen L."/>
            <person name="Hughes D."/>
            <person name="Osuji N."/>
            <person name="Pu L.-L."/>
            <person name="Puazo M."/>
            <person name="Qu C."/>
            <person name="Quiroz J."/>
            <person name="Raj R."/>
            <person name="Weissenberger G."/>
            <person name="Xin Y."/>
            <person name="Zou X."/>
            <person name="Han Y."/>
            <person name="Worley K."/>
            <person name="Muzny D."/>
            <person name="Gibbs R."/>
        </authorList>
    </citation>
    <scope>NUCLEOTIDE SEQUENCE</scope>
    <source>
        <strain evidence="15">Sampled in the wild</strain>
    </source>
</reference>
<dbReference type="OrthoDB" id="6247992at2759"/>
<evidence type="ECO:0000256" key="7">
    <source>
        <dbReference type="ARBA" id="ARBA00023242"/>
    </source>
</evidence>
<keyword evidence="4" id="KW-0689">Ribosomal protein</keyword>
<dbReference type="GO" id="GO:0005840">
    <property type="term" value="C:ribosome"/>
    <property type="evidence" value="ECO:0007669"/>
    <property type="project" value="UniProtKB-KW"/>
</dbReference>
<comment type="subcellular location">
    <subcellularLocation>
        <location evidence="2">Mitochondrion</location>
    </subcellularLocation>
    <subcellularLocation>
        <location evidence="1">Nucleus</location>
    </subcellularLocation>
</comment>
<evidence type="ECO:0000256" key="13">
    <source>
        <dbReference type="ARBA" id="ARBA00060144"/>
    </source>
</evidence>
<dbReference type="PANTHER" id="PTHR31761">
    <property type="entry name" value="GROWTH ARREST AND DNA DAMAGE-INDUCIBLE PROTEINS-INTERACTING PROTEIN 1 GADD45GIP1"/>
    <property type="match status" value="1"/>
</dbReference>
<reference evidence="15" key="1">
    <citation type="submission" date="2013-04" db="EMBL/GenBank/DDBJ databases">
        <authorList>
            <person name="Qu J."/>
            <person name="Murali S.C."/>
            <person name="Bandaranaike D."/>
            <person name="Bellair M."/>
            <person name="Blankenburg K."/>
            <person name="Chao H."/>
            <person name="Dinh H."/>
            <person name="Doddapaneni H."/>
            <person name="Downs B."/>
            <person name="Dugan-Rocha S."/>
            <person name="Elkadiri S."/>
            <person name="Gnanaolivu R.D."/>
            <person name="Hernandez B."/>
            <person name="Javaid M."/>
            <person name="Jayaseelan J.C."/>
            <person name="Lee S."/>
            <person name="Li M."/>
            <person name="Ming W."/>
            <person name="Munidasa M."/>
            <person name="Muniz J."/>
            <person name="Nguyen L."/>
            <person name="Ongeri F."/>
            <person name="Osuji N."/>
            <person name="Pu L.-L."/>
            <person name="Puazo M."/>
            <person name="Qu C."/>
            <person name="Quiroz J."/>
            <person name="Raj R."/>
            <person name="Weissenberger G."/>
            <person name="Xin Y."/>
            <person name="Zou X."/>
            <person name="Han Y."/>
            <person name="Richards S."/>
            <person name="Worley K."/>
            <person name="Muzny D."/>
            <person name="Gibbs R."/>
        </authorList>
    </citation>
    <scope>NUCLEOTIDE SEQUENCE</scope>
    <source>
        <strain evidence="15">Sampled in the wild</strain>
    </source>
</reference>
<evidence type="ECO:0000256" key="3">
    <source>
        <dbReference type="ARBA" id="ARBA00005421"/>
    </source>
</evidence>
<organism evidence="15 16">
    <name type="scientific">Ladona fulva</name>
    <name type="common">Scarce chaser dragonfly</name>
    <name type="synonym">Libellula fulva</name>
    <dbReference type="NCBI Taxonomy" id="123851"/>
    <lineage>
        <taxon>Eukaryota</taxon>
        <taxon>Metazoa</taxon>
        <taxon>Ecdysozoa</taxon>
        <taxon>Arthropoda</taxon>
        <taxon>Hexapoda</taxon>
        <taxon>Insecta</taxon>
        <taxon>Pterygota</taxon>
        <taxon>Palaeoptera</taxon>
        <taxon>Odonata</taxon>
        <taxon>Epiprocta</taxon>
        <taxon>Anisoptera</taxon>
        <taxon>Libelluloidea</taxon>
        <taxon>Libellulidae</taxon>
        <taxon>Ladona</taxon>
    </lineage>
</organism>
<keyword evidence="6" id="KW-0496">Mitochondrion</keyword>
<dbReference type="Proteomes" id="UP000792457">
    <property type="component" value="Unassembled WGS sequence"/>
</dbReference>
<keyword evidence="8" id="KW-0687">Ribonucleoprotein</keyword>
<sequence length="270" mass="31980">MLSSSKNMASQGRLILFKKNNILPCSFISNFKQIHLSSSLNFAQEAKELDLSEATENVQLEGDANETVDQEYLERLRNKSRLRPQEHNLLHGKPPYSEKFIPYHDTIRYKRKLYGRYGERSDVDPAILWPTKHELTEMIEYERVAHPDTLQIMVSRHKVKLEKEAEEMKRRENEINSRVAKLEQWKAEVVERANKKLREAQAAKERKERLVEEVRRYFGFKVDPRDERFKEMLEKKEKEENKRIKEEKKKAKQAKILARLTATASNPNTQ</sequence>
<protein>
    <recommendedName>
        <fullName evidence="11">Large ribosomal subunit protein mL64</fullName>
    </recommendedName>
    <alternativeName>
        <fullName evidence="10">39S ribosomal protein L59, mitochondrial</fullName>
    </alternativeName>
    <alternativeName>
        <fullName evidence="12">Growth arrest and DNA damage-inducible proteins-interacting protein 1</fullName>
    </alternativeName>
</protein>
<comment type="caution">
    <text evidence="15">The sequence shown here is derived from an EMBL/GenBank/DDBJ whole genome shotgun (WGS) entry which is preliminary data.</text>
</comment>
<dbReference type="GO" id="GO:1990904">
    <property type="term" value="C:ribonucleoprotein complex"/>
    <property type="evidence" value="ECO:0007669"/>
    <property type="project" value="UniProtKB-KW"/>
</dbReference>
<evidence type="ECO:0000256" key="4">
    <source>
        <dbReference type="ARBA" id="ARBA00022980"/>
    </source>
</evidence>
<dbReference type="GO" id="GO:0005634">
    <property type="term" value="C:nucleus"/>
    <property type="evidence" value="ECO:0007669"/>
    <property type="project" value="UniProtKB-SubCell"/>
</dbReference>
<comment type="similarity">
    <text evidence="3">Belongs to the mitochondrion-specific ribosomal protein mL64 family.</text>
</comment>